<keyword evidence="5" id="KW-0472">Membrane</keyword>
<keyword evidence="3" id="KW-0677">Repeat</keyword>
<feature type="domain" description="PKD" evidence="7">
    <location>
        <begin position="1047"/>
        <end position="1097"/>
    </location>
</feature>
<dbReference type="CDD" id="cd00146">
    <property type="entry name" value="PKD"/>
    <property type="match status" value="6"/>
</dbReference>
<evidence type="ECO:0000256" key="2">
    <source>
        <dbReference type="ARBA" id="ARBA00022692"/>
    </source>
</evidence>
<dbReference type="InterPro" id="IPR013783">
    <property type="entry name" value="Ig-like_fold"/>
</dbReference>
<reference evidence="8 9" key="1">
    <citation type="journal article" date="2007" name="Appl. Environ. Microbiol.">
        <title>Genome sequence of the cellulolytic gliding bacterium Cytophaga hutchinsonii.</title>
        <authorList>
            <person name="Xie G."/>
            <person name="Bruce D.C."/>
            <person name="Challacombe J.F."/>
            <person name="Chertkov O."/>
            <person name="Detter J.C."/>
            <person name="Gilna P."/>
            <person name="Han C.S."/>
            <person name="Lucas S."/>
            <person name="Misra M."/>
            <person name="Myers G.L."/>
            <person name="Richardson P."/>
            <person name="Tapia R."/>
            <person name="Thayer N."/>
            <person name="Thompson L.S."/>
            <person name="Brettin T.S."/>
            <person name="Henrissat B."/>
            <person name="Wilson D.B."/>
            <person name="McBride M.J."/>
        </authorList>
    </citation>
    <scope>NUCLEOTIDE SEQUENCE [LARGE SCALE GENOMIC DNA]</scope>
    <source>
        <strain evidence="9">ATCC 33406 / DSM 1761 / CIP 103989 / NBRC 15051 / NCIMB 9469 / D465</strain>
    </source>
</reference>
<dbReference type="GO" id="GO:0006816">
    <property type="term" value="P:calcium ion transport"/>
    <property type="evidence" value="ECO:0007669"/>
    <property type="project" value="TreeGrafter"/>
</dbReference>
<feature type="domain" description="PKD" evidence="7">
    <location>
        <begin position="446"/>
        <end position="529"/>
    </location>
</feature>
<dbReference type="KEGG" id="chu:CHU_2603"/>
<keyword evidence="9" id="KW-1185">Reference proteome</keyword>
<evidence type="ECO:0000313" key="8">
    <source>
        <dbReference type="EMBL" id="ABG59856.1"/>
    </source>
</evidence>
<dbReference type="PANTHER" id="PTHR46730:SF1">
    <property type="entry name" value="PLAT DOMAIN-CONTAINING PROTEIN"/>
    <property type="match status" value="1"/>
</dbReference>
<dbReference type="OrthoDB" id="7794186at2"/>
<sequence length="1466" mass="159755">MIKNLKIIFLFGIIFSRGVYAQTADVVQGCVPLKVNFTSPSASTSYFWDFKDGVTSNLPNPANIFTKPGIYQVTFQETVGGPVLKTIPIEVFPQPVISINVASGCSPLNGQFVSTSVVNPKISINNYTWVFGDGVISQGATMSSTTHQYNAKGDYNVSLGIETQYPSCNMTAVFNNAVHVYDPPAASFTTNPVSTVSCNNTLPVTFTNTSTGSQPLSYLWNLGNGQTSTAANPPAQTYNKGSYSASLTVKFASNLAGCQAVATKSIGVGRPTPAIVKQKDTICIADTARLSSTTAGIKLWTGDANTIIIGSATMDNVIMRFTSGGFHTIKLKVTTPDGQCFDESTTNIYADDVQATILHNPQYSCSSPMTVDYSVDANQSNLNYDWKFRDASTSKAATVSKTYTSATKNEYYGLNTFEAMNTLLTVTSKKTGCWVTATSIDTMWLPNARMIPNLSRGCAPLSVIFSDSSKSNDPIVKWKWLFGDGTDVANNSDAAETHVFTQPGIYANKVVVTTKRGCIDTSYAINIEVGSTISNIDFTASTNEVCPGQNVVFTPVLPSGAAALIDAYHFSTEGSRSFHCSNQQSLTWSYKNLQGPQSVALTVDYNGCFTTVTKPGFVNVKGAIAKIDYSAHCSDPFKYTFSNTNSNPATTSTWDFGDKTTGSTSYEAHLYTVTGNYKIVLTAEDKSSGCAATTDTLTVKPRGLKAVMDIDTLICLNIPYRFDATQSVDVQKRCYQGYNWKMVGTDLPQRTTSATTTYYTFTKPGIFTAQLIVTDDNGCKDTATQKIKVFDILPAFTPDDLMICNPGTVNFADKSTGDTTLVAWSWNFGDLTGSTQQNPSHQYLNKPSSSTGYKVVLLVTDKIGCKDSANVYIQQYDPTSSITASKPGLCLGEPVTYTASDFTSQGSSLKYNWNFGNSETSTQQSKVVQYTTDQVYVVSLDFEEIATGCKGNTTINMSVQTYPTASFTTNVDTVAILCAPKVVTFTDQSTSKYTPISHTWNFGNGQTTTQPNYTLVFEKGTFDVKHIVSTTNGCRDTITRTFKVYKPEGDFVTDKNAICKSEIIHFEVKDLVDVVHYAWAFGDGIVVEDEPAVDHQYNFHPPSGSTVAKLSLVGSEGCNAQIQRPITIYQVIADFDRLEGGLDTATCFNDGPYKLTNISTGASSYHWDFGDGQTSTAENVNTHTYATPGTYSVKLDVMSENLGCKDTITKEIIIYPNPDVVATGDTVCQVVGAVNLNVVSPNPTSTYLWTPSTGLASNTATSTVATIQHTVHYNVVETDINGCTDNAIAPAVIIERIKLRDLDTSIVIGDIIALPVWGESYYSFSWDPSKGLSCLTCNYPQVQPLDDILYTLTVNDARNCYPNDQYTYKISIKPETFVKMPSMFTPNGDGNNDVVKVNGWGIKELREFQIFNRWGQLIYSSNDINEGWDGTFNGLLQGSDIYVYKVKALTWREFEIKEEGYINLVR</sequence>
<evidence type="ECO:0000256" key="4">
    <source>
        <dbReference type="ARBA" id="ARBA00022989"/>
    </source>
</evidence>
<feature type="domain" description="PKD" evidence="7">
    <location>
        <begin position="808"/>
        <end position="843"/>
    </location>
</feature>
<feature type="domain" description="PKD" evidence="7">
    <location>
        <begin position="39"/>
        <end position="75"/>
    </location>
</feature>
<dbReference type="PANTHER" id="PTHR46730">
    <property type="entry name" value="POLYCYSTIN-1"/>
    <property type="match status" value="1"/>
</dbReference>
<dbReference type="Pfam" id="PF18911">
    <property type="entry name" value="PKD_4"/>
    <property type="match status" value="8"/>
</dbReference>
<keyword evidence="2" id="KW-0812">Transmembrane</keyword>
<gene>
    <name evidence="8" type="ordered locus">CHU_2603</name>
</gene>
<dbReference type="EMBL" id="CP000383">
    <property type="protein sequence ID" value="ABG59856.1"/>
    <property type="molecule type" value="Genomic_DNA"/>
</dbReference>
<protein>
    <submittedName>
        <fullName evidence="8">CHU large protein</fullName>
    </submittedName>
</protein>
<evidence type="ECO:0000256" key="3">
    <source>
        <dbReference type="ARBA" id="ARBA00022737"/>
    </source>
</evidence>
<keyword evidence="4" id="KW-1133">Transmembrane helix</keyword>
<dbReference type="InterPro" id="IPR035986">
    <property type="entry name" value="PKD_dom_sf"/>
</dbReference>
<dbReference type="GO" id="GO:0005886">
    <property type="term" value="C:plasma membrane"/>
    <property type="evidence" value="ECO:0007669"/>
    <property type="project" value="TreeGrafter"/>
</dbReference>
<dbReference type="InterPro" id="IPR026341">
    <property type="entry name" value="T9SS_type_B"/>
</dbReference>
<dbReference type="Proteomes" id="UP000001822">
    <property type="component" value="Chromosome"/>
</dbReference>
<dbReference type="SMART" id="SM00089">
    <property type="entry name" value="PKD"/>
    <property type="match status" value="10"/>
</dbReference>
<evidence type="ECO:0000256" key="6">
    <source>
        <dbReference type="SAM" id="SignalP"/>
    </source>
</evidence>
<dbReference type="InterPro" id="IPR022409">
    <property type="entry name" value="PKD/Chitinase_dom"/>
</dbReference>
<dbReference type="SUPFAM" id="SSF49299">
    <property type="entry name" value="PKD domain"/>
    <property type="match status" value="12"/>
</dbReference>
<keyword evidence="6" id="KW-0732">Signal</keyword>
<feature type="signal peptide" evidence="6">
    <location>
        <begin position="1"/>
        <end position="21"/>
    </location>
</feature>
<feature type="domain" description="PKD" evidence="7">
    <location>
        <begin position="93"/>
        <end position="159"/>
    </location>
</feature>
<dbReference type="GO" id="GO:0005261">
    <property type="term" value="F:monoatomic cation channel activity"/>
    <property type="evidence" value="ECO:0007669"/>
    <property type="project" value="TreeGrafter"/>
</dbReference>
<feature type="chain" id="PRO_5026713979" evidence="6">
    <location>
        <begin position="22"/>
        <end position="1466"/>
    </location>
</feature>
<dbReference type="RefSeq" id="WP_011585966.1">
    <property type="nucleotide sequence ID" value="NC_008255.1"/>
</dbReference>
<name>A0A6N4STT1_CYTH3</name>
<dbReference type="NCBIfam" id="TIGR04131">
    <property type="entry name" value="Bac_Flav_CTERM"/>
    <property type="match status" value="1"/>
</dbReference>
<evidence type="ECO:0000256" key="1">
    <source>
        <dbReference type="ARBA" id="ARBA00004141"/>
    </source>
</evidence>
<evidence type="ECO:0000256" key="5">
    <source>
        <dbReference type="ARBA" id="ARBA00023136"/>
    </source>
</evidence>
<comment type="subcellular location">
    <subcellularLocation>
        <location evidence="1">Membrane</location>
        <topology evidence="1">Multi-pass membrane protein</topology>
    </subcellularLocation>
</comment>
<dbReference type="Pfam" id="PF13585">
    <property type="entry name" value="CHU_C"/>
    <property type="match status" value="1"/>
</dbReference>
<dbReference type="InterPro" id="IPR000601">
    <property type="entry name" value="PKD_dom"/>
</dbReference>
<feature type="domain" description="PKD" evidence="7">
    <location>
        <begin position="204"/>
        <end position="249"/>
    </location>
</feature>
<evidence type="ECO:0000313" key="9">
    <source>
        <dbReference type="Proteomes" id="UP000001822"/>
    </source>
</evidence>
<evidence type="ECO:0000259" key="7">
    <source>
        <dbReference type="PROSITE" id="PS50093"/>
    </source>
</evidence>
<proteinExistence type="predicted"/>
<feature type="domain" description="PKD" evidence="7">
    <location>
        <begin position="1164"/>
        <end position="1197"/>
    </location>
</feature>
<feature type="domain" description="PKD" evidence="7">
    <location>
        <begin position="640"/>
        <end position="699"/>
    </location>
</feature>
<accession>A0A6N4STT1</accession>
<dbReference type="Gene3D" id="2.60.40.10">
    <property type="entry name" value="Immunoglobulins"/>
    <property type="match status" value="10"/>
</dbReference>
<organism evidence="8 9">
    <name type="scientific">Cytophaga hutchinsonii (strain ATCC 33406 / DSM 1761 / CIP 103989 / NBRC 15051 / NCIMB 9469 / D465)</name>
    <dbReference type="NCBI Taxonomy" id="269798"/>
    <lineage>
        <taxon>Bacteria</taxon>
        <taxon>Pseudomonadati</taxon>
        <taxon>Bacteroidota</taxon>
        <taxon>Cytophagia</taxon>
        <taxon>Cytophagales</taxon>
        <taxon>Cytophagaceae</taxon>
        <taxon>Cytophaga</taxon>
    </lineage>
</organism>
<dbReference type="PROSITE" id="PS50093">
    <property type="entry name" value="PKD"/>
    <property type="match status" value="8"/>
</dbReference>